<feature type="compositionally biased region" description="Polar residues" evidence="1">
    <location>
        <begin position="1"/>
        <end position="16"/>
    </location>
</feature>
<feature type="transmembrane region" description="Helical" evidence="2">
    <location>
        <begin position="200"/>
        <end position="223"/>
    </location>
</feature>
<gene>
    <name evidence="3" type="ORF">COHA_007521</name>
</gene>
<accession>A0AAD5DN12</accession>
<comment type="caution">
    <text evidence="3">The sequence shown here is derived from an EMBL/GenBank/DDBJ whole genome shotgun (WGS) entry which is preliminary data.</text>
</comment>
<dbReference type="PANTHER" id="PTHR34370:SF1">
    <property type="entry name" value="OS04G0600100 PROTEIN"/>
    <property type="match status" value="1"/>
</dbReference>
<keyword evidence="2" id="KW-1133">Transmembrane helix</keyword>
<feature type="transmembrane region" description="Helical" evidence="2">
    <location>
        <begin position="109"/>
        <end position="137"/>
    </location>
</feature>
<organism evidence="3 4">
    <name type="scientific">Chlorella ohadii</name>
    <dbReference type="NCBI Taxonomy" id="2649997"/>
    <lineage>
        <taxon>Eukaryota</taxon>
        <taxon>Viridiplantae</taxon>
        <taxon>Chlorophyta</taxon>
        <taxon>core chlorophytes</taxon>
        <taxon>Trebouxiophyceae</taxon>
        <taxon>Chlorellales</taxon>
        <taxon>Chlorellaceae</taxon>
        <taxon>Chlorella clade</taxon>
        <taxon>Chlorella</taxon>
    </lineage>
</organism>
<dbReference type="EMBL" id="JADXDR010000119">
    <property type="protein sequence ID" value="KAI7838725.1"/>
    <property type="molecule type" value="Genomic_DNA"/>
</dbReference>
<name>A0AAD5DN12_9CHLO</name>
<dbReference type="PANTHER" id="PTHR34370">
    <property type="entry name" value="OS04G0600100 PROTEIN"/>
    <property type="match status" value="1"/>
</dbReference>
<keyword evidence="4" id="KW-1185">Reference proteome</keyword>
<sequence>MSSIVITTAPMRQSSGLRLHSRTPAAAPPLRPPLFRRQRPLRCPSSDAASLPVPDSSSGNGNGTPAGSNGAGPAGEVQQAGTAGQQQRSGFFGWVQAQRERSAELRQKLASLGLAAVLAYGLFDGVSYTIAFALAFLGYEAQTGLNPTQNVADIVKICILMWAGNNVTRPFRLAGAAALAPFVDRMMEKLQARLKLRSKAAAFAIMAGTLAVVCFSILGALFFSRWVRG</sequence>
<protein>
    <submittedName>
        <fullName evidence="3">Uncharacterized protein</fullName>
    </submittedName>
</protein>
<keyword evidence="2" id="KW-0812">Transmembrane</keyword>
<evidence type="ECO:0000313" key="4">
    <source>
        <dbReference type="Proteomes" id="UP001205105"/>
    </source>
</evidence>
<dbReference type="Proteomes" id="UP001205105">
    <property type="component" value="Unassembled WGS sequence"/>
</dbReference>
<feature type="region of interest" description="Disordered" evidence="1">
    <location>
        <begin position="1"/>
        <end position="82"/>
    </location>
</feature>
<feature type="compositionally biased region" description="Gly residues" evidence="1">
    <location>
        <begin position="60"/>
        <end position="73"/>
    </location>
</feature>
<evidence type="ECO:0000256" key="2">
    <source>
        <dbReference type="SAM" id="Phobius"/>
    </source>
</evidence>
<keyword evidence="2" id="KW-0472">Membrane</keyword>
<reference evidence="3" key="1">
    <citation type="submission" date="2020-11" db="EMBL/GenBank/DDBJ databases">
        <title>Chlorella ohadii genome sequencing and assembly.</title>
        <authorList>
            <person name="Murik O."/>
            <person name="Treves H."/>
            <person name="Kedem I."/>
            <person name="Shotland Y."/>
            <person name="Kaplan A."/>
        </authorList>
    </citation>
    <scope>NUCLEOTIDE SEQUENCE</scope>
    <source>
        <strain evidence="3">1</strain>
    </source>
</reference>
<evidence type="ECO:0000313" key="3">
    <source>
        <dbReference type="EMBL" id="KAI7838725.1"/>
    </source>
</evidence>
<proteinExistence type="predicted"/>
<evidence type="ECO:0000256" key="1">
    <source>
        <dbReference type="SAM" id="MobiDB-lite"/>
    </source>
</evidence>
<dbReference type="AlphaFoldDB" id="A0AAD5DN12"/>